<keyword evidence="14" id="KW-0238">DNA-binding</keyword>
<evidence type="ECO:0000256" key="14">
    <source>
        <dbReference type="ARBA" id="ARBA00023125"/>
    </source>
</evidence>
<dbReference type="CDD" id="cd00024">
    <property type="entry name" value="CD_CSD"/>
    <property type="match status" value="1"/>
</dbReference>
<feature type="region of interest" description="Disordered" evidence="16">
    <location>
        <begin position="1"/>
        <end position="31"/>
    </location>
</feature>
<dbReference type="Gene3D" id="2.40.70.10">
    <property type="entry name" value="Acid Proteases"/>
    <property type="match status" value="1"/>
</dbReference>
<protein>
    <recommendedName>
        <fullName evidence="1">RNA-directed DNA polymerase</fullName>
        <ecNumber evidence="1">2.7.7.49</ecNumber>
    </recommendedName>
</protein>
<organism evidence="19">
    <name type="scientific">Fagus sylvatica</name>
    <name type="common">Beechnut</name>
    <dbReference type="NCBI Taxonomy" id="28930"/>
    <lineage>
        <taxon>Eukaryota</taxon>
        <taxon>Viridiplantae</taxon>
        <taxon>Streptophyta</taxon>
        <taxon>Embryophyta</taxon>
        <taxon>Tracheophyta</taxon>
        <taxon>Spermatophyta</taxon>
        <taxon>Magnoliopsida</taxon>
        <taxon>eudicotyledons</taxon>
        <taxon>Gunneridae</taxon>
        <taxon>Pentapetalae</taxon>
        <taxon>rosids</taxon>
        <taxon>fabids</taxon>
        <taxon>Fagales</taxon>
        <taxon>Fagaceae</taxon>
        <taxon>Fagus</taxon>
    </lineage>
</organism>
<feature type="compositionally biased region" description="Polar residues" evidence="16">
    <location>
        <begin position="21"/>
        <end position="31"/>
    </location>
</feature>
<evidence type="ECO:0000256" key="5">
    <source>
        <dbReference type="ARBA" id="ARBA00022722"/>
    </source>
</evidence>
<evidence type="ECO:0000313" key="19">
    <source>
        <dbReference type="EMBL" id="SPC85113.1"/>
    </source>
</evidence>
<dbReference type="Pfam" id="PF03732">
    <property type="entry name" value="Retrotrans_gag"/>
    <property type="match status" value="1"/>
</dbReference>
<dbReference type="GO" id="GO:0015074">
    <property type="term" value="P:DNA integration"/>
    <property type="evidence" value="ECO:0007669"/>
    <property type="project" value="UniProtKB-KW"/>
</dbReference>
<dbReference type="GO" id="GO:0003677">
    <property type="term" value="F:DNA binding"/>
    <property type="evidence" value="ECO:0007669"/>
    <property type="project" value="UniProtKB-KW"/>
</dbReference>
<keyword evidence="12" id="KW-0695">RNA-directed DNA polymerase</keyword>
<dbReference type="InterPro" id="IPR036397">
    <property type="entry name" value="RNaseH_sf"/>
</dbReference>
<dbReference type="GO" id="GO:0004190">
    <property type="term" value="F:aspartic-type endopeptidase activity"/>
    <property type="evidence" value="ECO:0007669"/>
    <property type="project" value="UniProtKB-KW"/>
</dbReference>
<dbReference type="Gene3D" id="3.30.70.270">
    <property type="match status" value="2"/>
</dbReference>
<dbReference type="InterPro" id="IPR000477">
    <property type="entry name" value="RT_dom"/>
</dbReference>
<dbReference type="GO" id="GO:0046872">
    <property type="term" value="F:metal ion binding"/>
    <property type="evidence" value="ECO:0007669"/>
    <property type="project" value="UniProtKB-KW"/>
</dbReference>
<feature type="domain" description="Integrase catalytic" evidence="18">
    <location>
        <begin position="781"/>
        <end position="965"/>
    </location>
</feature>
<evidence type="ECO:0000256" key="9">
    <source>
        <dbReference type="ARBA" id="ARBA00022801"/>
    </source>
</evidence>
<dbReference type="InterPro" id="IPR041588">
    <property type="entry name" value="Integrase_H2C2"/>
</dbReference>
<dbReference type="PROSITE" id="PS50878">
    <property type="entry name" value="RT_POL"/>
    <property type="match status" value="1"/>
</dbReference>
<dbReference type="InterPro" id="IPR043128">
    <property type="entry name" value="Rev_trsase/Diguanyl_cyclase"/>
</dbReference>
<dbReference type="InterPro" id="IPR005162">
    <property type="entry name" value="Retrotrans_gag_dom"/>
</dbReference>
<keyword evidence="6" id="KW-0479">Metal-binding</keyword>
<dbReference type="InterPro" id="IPR012337">
    <property type="entry name" value="RNaseH-like_sf"/>
</dbReference>
<dbReference type="InterPro" id="IPR021109">
    <property type="entry name" value="Peptidase_aspartic_dom_sf"/>
</dbReference>
<dbReference type="InterPro" id="IPR043502">
    <property type="entry name" value="DNA/RNA_pol_sf"/>
</dbReference>
<dbReference type="EMBL" id="OIVN01000758">
    <property type="protein sequence ID" value="SPC85113.1"/>
    <property type="molecule type" value="Genomic_DNA"/>
</dbReference>
<keyword evidence="10" id="KW-0460">Magnesium</keyword>
<dbReference type="PANTHER" id="PTHR37984:SF5">
    <property type="entry name" value="PROTEIN NYNRIN-LIKE"/>
    <property type="match status" value="1"/>
</dbReference>
<dbReference type="Gene3D" id="1.10.340.70">
    <property type="match status" value="1"/>
</dbReference>
<keyword evidence="11" id="KW-0229">DNA integration</keyword>
<keyword evidence="9" id="KW-0378">Hydrolase</keyword>
<evidence type="ECO:0000259" key="17">
    <source>
        <dbReference type="PROSITE" id="PS50878"/>
    </source>
</evidence>
<dbReference type="Pfam" id="PF17921">
    <property type="entry name" value="Integrase_H2C2"/>
    <property type="match status" value="1"/>
</dbReference>
<dbReference type="Pfam" id="PF00078">
    <property type="entry name" value="RVT_1"/>
    <property type="match status" value="1"/>
</dbReference>
<dbReference type="PROSITE" id="PS50994">
    <property type="entry name" value="INTEGRASE"/>
    <property type="match status" value="1"/>
</dbReference>
<dbReference type="PANTHER" id="PTHR37984">
    <property type="entry name" value="PROTEIN CBG26694"/>
    <property type="match status" value="1"/>
</dbReference>
<dbReference type="Gene3D" id="3.30.420.10">
    <property type="entry name" value="Ribonuclease H-like superfamily/Ribonuclease H"/>
    <property type="match status" value="1"/>
</dbReference>
<evidence type="ECO:0000256" key="7">
    <source>
        <dbReference type="ARBA" id="ARBA00022750"/>
    </source>
</evidence>
<dbReference type="Pfam" id="PF08284">
    <property type="entry name" value="RVP_2"/>
    <property type="match status" value="1"/>
</dbReference>
<dbReference type="InterPro" id="IPR050951">
    <property type="entry name" value="Retrovirus_Pol_polyprotein"/>
</dbReference>
<dbReference type="GO" id="GO:0006310">
    <property type="term" value="P:DNA recombination"/>
    <property type="evidence" value="ECO:0007669"/>
    <property type="project" value="UniProtKB-KW"/>
</dbReference>
<dbReference type="FunFam" id="3.10.10.10:FF:000007">
    <property type="entry name" value="Retrovirus-related Pol polyprotein from transposon 17.6-like Protein"/>
    <property type="match status" value="1"/>
</dbReference>
<dbReference type="Pfam" id="PF24626">
    <property type="entry name" value="SH3_Tf2-1"/>
    <property type="match status" value="1"/>
</dbReference>
<reference evidence="19" key="1">
    <citation type="submission" date="2018-02" db="EMBL/GenBank/DDBJ databases">
        <authorList>
            <person name="Cohen D.B."/>
            <person name="Kent A.D."/>
        </authorList>
    </citation>
    <scope>NUCLEOTIDE SEQUENCE</scope>
</reference>
<keyword evidence="3" id="KW-0808">Transferase</keyword>
<dbReference type="EC" id="2.7.7.49" evidence="1"/>
<dbReference type="AlphaFoldDB" id="A0A2N9FD11"/>
<gene>
    <name evidence="19" type="ORF">FSB_LOCUS12995</name>
</gene>
<evidence type="ECO:0000259" key="18">
    <source>
        <dbReference type="PROSITE" id="PS50994"/>
    </source>
</evidence>
<keyword evidence="15" id="KW-0233">DNA recombination</keyword>
<evidence type="ECO:0000256" key="13">
    <source>
        <dbReference type="ARBA" id="ARBA00022932"/>
    </source>
</evidence>
<evidence type="ECO:0000256" key="12">
    <source>
        <dbReference type="ARBA" id="ARBA00022918"/>
    </source>
</evidence>
<dbReference type="InterPro" id="IPR041373">
    <property type="entry name" value="RT_RNaseH"/>
</dbReference>
<evidence type="ECO:0000256" key="15">
    <source>
        <dbReference type="ARBA" id="ARBA00023172"/>
    </source>
</evidence>
<keyword evidence="7" id="KW-0064">Aspartyl protease</keyword>
<dbReference type="InterPro" id="IPR001584">
    <property type="entry name" value="Integrase_cat-core"/>
</dbReference>
<evidence type="ECO:0000256" key="16">
    <source>
        <dbReference type="SAM" id="MobiDB-lite"/>
    </source>
</evidence>
<evidence type="ECO:0000256" key="3">
    <source>
        <dbReference type="ARBA" id="ARBA00022679"/>
    </source>
</evidence>
<feature type="domain" description="Reverse transcriptase" evidence="17">
    <location>
        <begin position="303"/>
        <end position="497"/>
    </location>
</feature>
<dbReference type="Pfam" id="PF17917">
    <property type="entry name" value="RT_RNaseH"/>
    <property type="match status" value="1"/>
</dbReference>
<dbReference type="GO" id="GO:0003887">
    <property type="term" value="F:DNA-directed DNA polymerase activity"/>
    <property type="evidence" value="ECO:0007669"/>
    <property type="project" value="UniProtKB-KW"/>
</dbReference>
<evidence type="ECO:0000256" key="4">
    <source>
        <dbReference type="ARBA" id="ARBA00022695"/>
    </source>
</evidence>
<evidence type="ECO:0000256" key="2">
    <source>
        <dbReference type="ARBA" id="ARBA00022670"/>
    </source>
</evidence>
<dbReference type="InterPro" id="IPR056924">
    <property type="entry name" value="SH3_Tf2-1"/>
</dbReference>
<dbReference type="FunFam" id="3.30.70.270:FF:000020">
    <property type="entry name" value="Transposon Tf2-6 polyprotein-like Protein"/>
    <property type="match status" value="1"/>
</dbReference>
<evidence type="ECO:0000256" key="10">
    <source>
        <dbReference type="ARBA" id="ARBA00022842"/>
    </source>
</evidence>
<dbReference type="GO" id="GO:0003964">
    <property type="term" value="F:RNA-directed DNA polymerase activity"/>
    <property type="evidence" value="ECO:0007669"/>
    <property type="project" value="UniProtKB-KW"/>
</dbReference>
<keyword evidence="13" id="KW-0239">DNA-directed DNA polymerase</keyword>
<evidence type="ECO:0000256" key="11">
    <source>
        <dbReference type="ARBA" id="ARBA00022908"/>
    </source>
</evidence>
<evidence type="ECO:0000256" key="1">
    <source>
        <dbReference type="ARBA" id="ARBA00012493"/>
    </source>
</evidence>
<evidence type="ECO:0000256" key="6">
    <source>
        <dbReference type="ARBA" id="ARBA00022723"/>
    </source>
</evidence>
<keyword evidence="8" id="KW-0255">Endonuclease</keyword>
<dbReference type="SUPFAM" id="SSF53098">
    <property type="entry name" value="Ribonuclease H-like"/>
    <property type="match status" value="1"/>
</dbReference>
<dbReference type="GO" id="GO:0006508">
    <property type="term" value="P:proteolysis"/>
    <property type="evidence" value="ECO:0007669"/>
    <property type="project" value="UniProtKB-KW"/>
</dbReference>
<proteinExistence type="predicted"/>
<dbReference type="Gene3D" id="3.10.20.370">
    <property type="match status" value="1"/>
</dbReference>
<dbReference type="CDD" id="cd09274">
    <property type="entry name" value="RNase_HI_RT_Ty3"/>
    <property type="match status" value="1"/>
</dbReference>
<accession>A0A2N9FD11</accession>
<keyword evidence="2" id="KW-0645">Protease</keyword>
<dbReference type="GO" id="GO:0004519">
    <property type="term" value="F:endonuclease activity"/>
    <property type="evidence" value="ECO:0007669"/>
    <property type="project" value="UniProtKB-KW"/>
</dbReference>
<dbReference type="CDD" id="cd01647">
    <property type="entry name" value="RT_LTR"/>
    <property type="match status" value="1"/>
</dbReference>
<evidence type="ECO:0000256" key="8">
    <source>
        <dbReference type="ARBA" id="ARBA00022759"/>
    </source>
</evidence>
<keyword evidence="4" id="KW-0548">Nucleotidyltransferase</keyword>
<name>A0A2N9FD11_FAGSY</name>
<dbReference type="SUPFAM" id="SSF56672">
    <property type="entry name" value="DNA/RNA polymerases"/>
    <property type="match status" value="1"/>
</dbReference>
<dbReference type="FunFam" id="3.10.20.370:FF:000001">
    <property type="entry name" value="Retrovirus-related Pol polyprotein from transposon 17.6-like protein"/>
    <property type="match status" value="1"/>
</dbReference>
<dbReference type="Gene3D" id="3.10.10.10">
    <property type="entry name" value="HIV Type 1 Reverse Transcriptase, subunit A, domain 1"/>
    <property type="match status" value="1"/>
</dbReference>
<sequence length="1138" mass="132804">MTFWRPTTPRRRRVADIPENTDGTGIDNQGQQPDMFQLMQTLIGVVQQQTTTGNNVARMMEQRQGHQSNMTEFKRLTPPSFEGSTEPLVAEKWLTEMEKAFRVLRCTEEEKVNYATYMLQGDAYDLWRMEEDKYNHDPEPYTCEMFKAAFYEKYFPTSVRRQKEREFIKLEQGNMTVSQYEAEFARLARFAPTLVANEDSKAQRFEEELRPRIKTSVIAFELTTYRVVVHVFLVGKRVIGLQSAPKGRSLIPHQQGQNKEANQRPRNQGRVYALTQQDANTSNAVITDKELVADLTLLEMKDFDVILGMDWLAANYASVDCRSKKVQALFQRLRIIWTPVELKELKEQLQEEINRVTVQNKYPLPRIDELFDQLQGAQIFSKINLRSGYHQLKIKPDDVPKTAFRTRYGHYEFLVMPFGLTNAPAAFMDLMNRVFKPFLDQFVVVFIDDILIYSKSKEDHERHLRLVLQVLKEKKLYAKLKKCEFWLDSVAFLGHVISKDGISVDPKKVEAVVEWNRPNNVTEIRSFLGLAGYYRRFVEGFSQLAMPLTRLTQKGVKFEWSEECEQSFQELKRRLVSAPILTIPDGSGGLIIYSDASKKGLGCVLMQHGRVVAYASRQLKPYEQNYPTHDMELAAVVFALKIWRHYLYGVQCEIFTDHKNLKCIFTQKKLNMRQRRWLELIKDYDLIIKYHPGKANVVADALSRKSTGNLAAMLTTQRRILEDLRKLRIELQKMKLMVESGAPSEFCIHEDGSLRFGNRLCVPNDPNLKEEILSEAHNIGYTVHPRGTKMYRDLKGTFWWNNIKRENCRICCTMLGVSTGFPRTPSGNDSIWVIVDRLTKSAHFLAIKVGLSLERLAKLYVNEIVRLHGVPVTIVSDRDRRFVSQFWKKLHMAMGTNLNFSTAFHPQTDGQSERTIQILEDMLRACAIDFRGSWEEHLPLVEFAYNNSYQASIQMAPYEALYRRKCRSPICWDDIGERKILGQEIVQHTVDKIQLIRERLRSAQSRQKSYADTRRRKLEYQVGDHVFLRVSPTKGVMRFGIKGKLSPRFIGPFEVLERTATMWWHMKPLQLREDLTYEEQPVKIVDKKEQELRRRTIQYVKVQWSNHSEREATWELEEEMREKYPYLFEESGTSSLED</sequence>
<keyword evidence="5" id="KW-0540">Nuclease</keyword>